<evidence type="ECO:0008006" key="4">
    <source>
        <dbReference type="Google" id="ProtNLM"/>
    </source>
</evidence>
<reference evidence="2 3" key="1">
    <citation type="submission" date="2018-11" db="EMBL/GenBank/DDBJ databases">
        <title>Genomic Encyclopedia of Type Strains, Phase IV (KMG-IV): sequencing the most valuable type-strain genomes for metagenomic binning, comparative biology and taxonomic classification.</title>
        <authorList>
            <person name="Goeker M."/>
        </authorList>
    </citation>
    <scope>NUCLEOTIDE SEQUENCE [LARGE SCALE GENOMIC DNA]</scope>
    <source>
        <strain evidence="2 3">DSM 21945</strain>
    </source>
</reference>
<dbReference type="Proteomes" id="UP000268033">
    <property type="component" value="Unassembled WGS sequence"/>
</dbReference>
<protein>
    <recommendedName>
        <fullName evidence="4">DUF4810 domain-containing protein</fullName>
    </recommendedName>
</protein>
<proteinExistence type="predicted"/>
<dbReference type="STRING" id="584787.GCA_001247655_00203"/>
<gene>
    <name evidence="2" type="ORF">EDC28_103215</name>
</gene>
<dbReference type="PIRSF" id="PIRSF020555">
    <property type="entry name" value="UCP020555"/>
    <property type="match status" value="1"/>
</dbReference>
<dbReference type="OrthoDB" id="9800218at2"/>
<feature type="chain" id="PRO_5018277449" description="DUF4810 domain-containing protein" evidence="1">
    <location>
        <begin position="20"/>
        <end position="114"/>
    </location>
</feature>
<dbReference type="InterPro" id="IPR014508">
    <property type="entry name" value="UCP020555_TPR-like"/>
</dbReference>
<evidence type="ECO:0000313" key="2">
    <source>
        <dbReference type="EMBL" id="ROQ28622.1"/>
    </source>
</evidence>
<dbReference type="RefSeq" id="WP_050657279.1">
    <property type="nucleotide sequence ID" value="NZ_JBLXEP010000016.1"/>
</dbReference>
<dbReference type="PROSITE" id="PS51257">
    <property type="entry name" value="PROKAR_LIPOPROTEIN"/>
    <property type="match status" value="1"/>
</dbReference>
<name>A0A3N1PB51_9GAMM</name>
<comment type="caution">
    <text evidence="2">The sequence shown here is derived from an EMBL/GenBank/DDBJ whole genome shotgun (WGS) entry which is preliminary data.</text>
</comment>
<dbReference type="Pfam" id="PF16068">
    <property type="entry name" value="DUF4810"/>
    <property type="match status" value="1"/>
</dbReference>
<sequence length="114" mass="12909">MKLNRAALLAVAMLLSACAANNNIYYWGDYSETAYNFKKDPTPANRTAHVKALLDIIDHADKQHKKVPPGIYAELGLMEAQDHDKEKALQYFAMEKKLFPESSPLIDRMVKDVK</sequence>
<feature type="signal peptide" evidence="1">
    <location>
        <begin position="1"/>
        <end position="19"/>
    </location>
</feature>
<organism evidence="2 3">
    <name type="scientific">Gallaecimonas pentaromativorans</name>
    <dbReference type="NCBI Taxonomy" id="584787"/>
    <lineage>
        <taxon>Bacteria</taxon>
        <taxon>Pseudomonadati</taxon>
        <taxon>Pseudomonadota</taxon>
        <taxon>Gammaproteobacteria</taxon>
        <taxon>Enterobacterales</taxon>
        <taxon>Gallaecimonadaceae</taxon>
        <taxon>Gallaecimonas</taxon>
    </lineage>
</organism>
<dbReference type="EMBL" id="RJUL01000003">
    <property type="protein sequence ID" value="ROQ28622.1"/>
    <property type="molecule type" value="Genomic_DNA"/>
</dbReference>
<keyword evidence="3" id="KW-1185">Reference proteome</keyword>
<accession>A0A3N1PB51</accession>
<keyword evidence="1" id="KW-0732">Signal</keyword>
<evidence type="ECO:0000313" key="3">
    <source>
        <dbReference type="Proteomes" id="UP000268033"/>
    </source>
</evidence>
<dbReference type="AlphaFoldDB" id="A0A3N1PB51"/>
<evidence type="ECO:0000256" key="1">
    <source>
        <dbReference type="SAM" id="SignalP"/>
    </source>
</evidence>